<dbReference type="GeneID" id="80799882"/>
<dbReference type="InterPro" id="IPR050026">
    <property type="entry name" value="PHA_gran_PhaM_N"/>
</dbReference>
<dbReference type="STRING" id="1219032.GCA_001515545_03959"/>
<accession>A0A2A7URW4</accession>
<gene>
    <name evidence="2" type="ORF">CRM82_04665</name>
</gene>
<dbReference type="RefSeq" id="WP_066541655.1">
    <property type="nucleotide sequence ID" value="NZ_PDEA01000001.1"/>
</dbReference>
<dbReference type="Proteomes" id="UP000220246">
    <property type="component" value="Unassembled WGS sequence"/>
</dbReference>
<reference evidence="3" key="1">
    <citation type="submission" date="2017-09" db="EMBL/GenBank/DDBJ databases">
        <title>FDA dAtabase for Regulatory Grade micrObial Sequences (FDA-ARGOS): Supporting development and validation of Infectious Disease Dx tests.</title>
        <authorList>
            <person name="Minogue T."/>
            <person name="Wolcott M."/>
            <person name="Wasieloski L."/>
            <person name="Aguilar W."/>
            <person name="Moore D."/>
            <person name="Tallon L."/>
            <person name="Sadzewicz L."/>
            <person name="Ott S."/>
            <person name="Zhao X."/>
            <person name="Nagaraj S."/>
            <person name="Vavikolanu K."/>
            <person name="Aluvathingal J."/>
            <person name="Nadendla S."/>
            <person name="Sichtig H."/>
        </authorList>
    </citation>
    <scope>NUCLEOTIDE SEQUENCE [LARGE SCALE GENOMIC DNA]</scope>
    <source>
        <strain evidence="3">FDAARGOS_394</strain>
    </source>
</reference>
<protein>
    <submittedName>
        <fullName evidence="2">Uncharacterized protein</fullName>
    </submittedName>
</protein>
<comment type="caution">
    <text evidence="2">The sequence shown here is derived from an EMBL/GenBank/DDBJ whole genome shotgun (WGS) entry which is preliminary data.</text>
</comment>
<organism evidence="2 3">
    <name type="scientific">Comamonas terrigena</name>
    <dbReference type="NCBI Taxonomy" id="32013"/>
    <lineage>
        <taxon>Bacteria</taxon>
        <taxon>Pseudomonadati</taxon>
        <taxon>Pseudomonadota</taxon>
        <taxon>Betaproteobacteria</taxon>
        <taxon>Burkholderiales</taxon>
        <taxon>Comamonadaceae</taxon>
        <taxon>Comamonas</taxon>
    </lineage>
</organism>
<feature type="region of interest" description="Disordered" evidence="1">
    <location>
        <begin position="107"/>
        <end position="174"/>
    </location>
</feature>
<evidence type="ECO:0000313" key="3">
    <source>
        <dbReference type="Proteomes" id="UP000220246"/>
    </source>
</evidence>
<evidence type="ECO:0000256" key="1">
    <source>
        <dbReference type="SAM" id="MobiDB-lite"/>
    </source>
</evidence>
<evidence type="ECO:0000313" key="2">
    <source>
        <dbReference type="EMBL" id="PEH88002.1"/>
    </source>
</evidence>
<proteinExistence type="predicted"/>
<feature type="compositionally biased region" description="Low complexity" evidence="1">
    <location>
        <begin position="142"/>
        <end position="161"/>
    </location>
</feature>
<feature type="compositionally biased region" description="Low complexity" evidence="1">
    <location>
        <begin position="245"/>
        <end position="307"/>
    </location>
</feature>
<dbReference type="NCBIfam" id="NF043076">
    <property type="entry name" value="PHA_gran_PhaM"/>
    <property type="match status" value="1"/>
</dbReference>
<name>A0A2A7URW4_COMTR</name>
<keyword evidence="3" id="KW-1185">Reference proteome</keyword>
<feature type="region of interest" description="Disordered" evidence="1">
    <location>
        <begin position="245"/>
        <end position="313"/>
    </location>
</feature>
<dbReference type="AlphaFoldDB" id="A0A2A7URW4"/>
<sequence>MSDHTPFGFGKFIPGFDFLQNLSKAGQSSAGMPPLSHWVAPTVSIEEISKRIEELKAVQFWLEQNSRALAATVQALEVQKMTLSTLQGMNVSMADLAKTFTGKAADKTATAQPSGNADWPMSSSAAKAAKSEAPEADPQNTAAASDAQAAAQPGAAQADASAPPPGAGPAGLGDPMLWWGALSQQFQQIAATALQDPAQQQAMAQATHMATDFTKAAMNAASSMVRQASEGVKAASSAAAQTTAKAAKPAASRSAGAPSATPRSAAAKKASAAKKVSAAKKAPAAKKAAPQAARTAAPKAAAKPAAPARKRSR</sequence>
<dbReference type="OrthoDB" id="8566581at2"/>
<dbReference type="EMBL" id="PDEA01000001">
    <property type="protein sequence ID" value="PEH88002.1"/>
    <property type="molecule type" value="Genomic_DNA"/>
</dbReference>